<dbReference type="GO" id="GO:0045892">
    <property type="term" value="P:negative regulation of DNA-templated transcription"/>
    <property type="evidence" value="ECO:0007669"/>
    <property type="project" value="TreeGrafter"/>
</dbReference>
<keyword evidence="2" id="KW-0238">DNA-binding</keyword>
<evidence type="ECO:0000259" key="4">
    <source>
        <dbReference type="PROSITE" id="PS51077"/>
    </source>
</evidence>
<dbReference type="SUPFAM" id="SSF46785">
    <property type="entry name" value="Winged helix' DNA-binding domain"/>
    <property type="match status" value="1"/>
</dbReference>
<feature type="domain" description="HTH iclR-type" evidence="4">
    <location>
        <begin position="16"/>
        <end position="79"/>
    </location>
</feature>
<dbReference type="AlphaFoldDB" id="A0A0H4I2U0"/>
<dbReference type="PATRIC" id="fig|330734.3.peg.1204"/>
<dbReference type="InterPro" id="IPR050707">
    <property type="entry name" value="HTH_MetabolicPath_Reg"/>
</dbReference>
<dbReference type="InterPro" id="IPR029016">
    <property type="entry name" value="GAF-like_dom_sf"/>
</dbReference>
<dbReference type="PROSITE" id="PS51077">
    <property type="entry name" value="HTH_ICLR"/>
    <property type="match status" value="1"/>
</dbReference>
<dbReference type="SMART" id="SM00346">
    <property type="entry name" value="HTH_ICLR"/>
    <property type="match status" value="1"/>
</dbReference>
<keyword evidence="3" id="KW-0804">Transcription</keyword>
<keyword evidence="7" id="KW-1185">Reference proteome</keyword>
<dbReference type="Gene3D" id="3.30.450.40">
    <property type="match status" value="1"/>
</dbReference>
<reference evidence="6 7" key="1">
    <citation type="submission" date="2015-05" db="EMBL/GenBank/DDBJ databases">
        <title>Complete genome of Marinobacter psychrophilus strain 20041T isolated from sea-ice of the Canadian Basin.</title>
        <authorList>
            <person name="Song L."/>
            <person name="Ren L."/>
            <person name="Yu Y."/>
            <person name="Wang X."/>
        </authorList>
    </citation>
    <scope>NUCLEOTIDE SEQUENCE [LARGE SCALE GENOMIC DNA]</scope>
    <source>
        <strain evidence="6 7">20041</strain>
    </source>
</reference>
<dbReference type="EMBL" id="CP011494">
    <property type="protein sequence ID" value="AKO51975.1"/>
    <property type="molecule type" value="Genomic_DNA"/>
</dbReference>
<evidence type="ECO:0000256" key="3">
    <source>
        <dbReference type="ARBA" id="ARBA00023163"/>
    </source>
</evidence>
<feature type="domain" description="IclR-ED" evidence="5">
    <location>
        <begin position="83"/>
        <end position="267"/>
    </location>
</feature>
<dbReference type="Pfam" id="PF01614">
    <property type="entry name" value="IclR_C"/>
    <property type="match status" value="1"/>
</dbReference>
<dbReference type="STRING" id="330734.ABA45_05680"/>
<evidence type="ECO:0000313" key="6">
    <source>
        <dbReference type="EMBL" id="AKO51975.1"/>
    </source>
</evidence>
<dbReference type="InterPro" id="IPR005471">
    <property type="entry name" value="Tscrpt_reg_IclR_N"/>
</dbReference>
<dbReference type="PANTHER" id="PTHR30136:SF39">
    <property type="entry name" value="TRANSCRIPTIONAL REGULATORY PROTEIN"/>
    <property type="match status" value="1"/>
</dbReference>
<evidence type="ECO:0000259" key="5">
    <source>
        <dbReference type="PROSITE" id="PS51078"/>
    </source>
</evidence>
<keyword evidence="1" id="KW-0805">Transcription regulation</keyword>
<dbReference type="PANTHER" id="PTHR30136">
    <property type="entry name" value="HELIX-TURN-HELIX TRANSCRIPTIONAL REGULATOR, ICLR FAMILY"/>
    <property type="match status" value="1"/>
</dbReference>
<dbReference type="GO" id="GO:0003677">
    <property type="term" value="F:DNA binding"/>
    <property type="evidence" value="ECO:0007669"/>
    <property type="project" value="UniProtKB-KW"/>
</dbReference>
<dbReference type="InterPro" id="IPR014757">
    <property type="entry name" value="Tscrpt_reg_IclR_C"/>
</dbReference>
<dbReference type="InterPro" id="IPR036390">
    <property type="entry name" value="WH_DNA-bd_sf"/>
</dbReference>
<dbReference type="Gene3D" id="1.10.10.10">
    <property type="entry name" value="Winged helix-like DNA-binding domain superfamily/Winged helix DNA-binding domain"/>
    <property type="match status" value="1"/>
</dbReference>
<dbReference type="InterPro" id="IPR036388">
    <property type="entry name" value="WH-like_DNA-bd_sf"/>
</dbReference>
<accession>A0A0H4I2U0</accession>
<dbReference type="Proteomes" id="UP000036406">
    <property type="component" value="Chromosome"/>
</dbReference>
<dbReference type="PROSITE" id="PS51078">
    <property type="entry name" value="ICLR_ED"/>
    <property type="match status" value="1"/>
</dbReference>
<dbReference type="KEGG" id="mpq:ABA45_05680"/>
<name>A0A0H4I2U0_9GAMM</name>
<protein>
    <submittedName>
        <fullName evidence="6">IclR family transcriptional regulator</fullName>
    </submittedName>
</protein>
<organism evidence="6 7">
    <name type="scientific">Marinobacter psychrophilus</name>
    <dbReference type="NCBI Taxonomy" id="330734"/>
    <lineage>
        <taxon>Bacteria</taxon>
        <taxon>Pseudomonadati</taxon>
        <taxon>Pseudomonadota</taxon>
        <taxon>Gammaproteobacteria</taxon>
        <taxon>Pseudomonadales</taxon>
        <taxon>Marinobacteraceae</taxon>
        <taxon>Marinobacter</taxon>
    </lineage>
</organism>
<proteinExistence type="predicted"/>
<gene>
    <name evidence="6" type="ORF">ABA45_05680</name>
</gene>
<sequence length="284" mass="30921">MTTENNQTKVRPFTSSTTLAKASLLLRTVAKIFPTGGTLSRIAREVGMNTATAHRLLTALAHEGLLNFDPYAKTYHVGFELLQIAESAQAVAPDLKLRHHLRPMLASIARRTEESTYLSILANRDSVCIDLAEGTYPISANTLVAGARRPLGIGAGAMALLAALPLKEGNQMVIKNQERYERYSGITPAEVGYGLSECRRLGFAFNNGRIVPEVAALGVAFKVPDSEHRVAISVASVVSRMHAERRQLVIGVIRDEIRQWISQTVDHPALTGSCVGSHFQHSLE</sequence>
<dbReference type="GO" id="GO:0003700">
    <property type="term" value="F:DNA-binding transcription factor activity"/>
    <property type="evidence" value="ECO:0007669"/>
    <property type="project" value="TreeGrafter"/>
</dbReference>
<dbReference type="Pfam" id="PF09339">
    <property type="entry name" value="HTH_IclR"/>
    <property type="match status" value="1"/>
</dbReference>
<evidence type="ECO:0000256" key="2">
    <source>
        <dbReference type="ARBA" id="ARBA00023125"/>
    </source>
</evidence>
<dbReference type="SUPFAM" id="SSF55781">
    <property type="entry name" value="GAF domain-like"/>
    <property type="match status" value="1"/>
</dbReference>
<evidence type="ECO:0000313" key="7">
    <source>
        <dbReference type="Proteomes" id="UP000036406"/>
    </source>
</evidence>
<evidence type="ECO:0000256" key="1">
    <source>
        <dbReference type="ARBA" id="ARBA00023015"/>
    </source>
</evidence>